<evidence type="ECO:0000256" key="2">
    <source>
        <dbReference type="ARBA" id="ARBA00007193"/>
    </source>
</evidence>
<keyword evidence="9 15" id="KW-0472">Membrane</keyword>
<evidence type="ECO:0000256" key="14">
    <source>
        <dbReference type="SAM" id="MobiDB-lite"/>
    </source>
</evidence>
<keyword evidence="8 13" id="KW-0406">Ion transport</keyword>
<evidence type="ECO:0000256" key="12">
    <source>
        <dbReference type="ARBA" id="ARBA00023303"/>
    </source>
</evidence>
<evidence type="ECO:0000313" key="17">
    <source>
        <dbReference type="WBParaSite" id="PSAMB.scaffold3506size18011.g21676.t1"/>
    </source>
</evidence>
<keyword evidence="4 13" id="KW-0894">Sodium channel</keyword>
<proteinExistence type="inferred from homology"/>
<evidence type="ECO:0000256" key="8">
    <source>
        <dbReference type="ARBA" id="ARBA00023065"/>
    </source>
</evidence>
<dbReference type="WBParaSite" id="PSAMB.scaffold3506size18011.g21676.t1">
    <property type="protein sequence ID" value="PSAMB.scaffold3506size18011.g21676.t1"/>
    <property type="gene ID" value="PSAMB.scaffold3506size18011.g21676"/>
</dbReference>
<keyword evidence="3 13" id="KW-0813">Transport</keyword>
<evidence type="ECO:0000256" key="15">
    <source>
        <dbReference type="SAM" id="Phobius"/>
    </source>
</evidence>
<feature type="region of interest" description="Disordered" evidence="14">
    <location>
        <begin position="176"/>
        <end position="201"/>
    </location>
</feature>
<evidence type="ECO:0000256" key="9">
    <source>
        <dbReference type="ARBA" id="ARBA00023136"/>
    </source>
</evidence>
<evidence type="ECO:0000256" key="1">
    <source>
        <dbReference type="ARBA" id="ARBA00004141"/>
    </source>
</evidence>
<keyword evidence="6 15" id="KW-1133">Transmembrane helix</keyword>
<comment type="similarity">
    <text evidence="2 13">Belongs to the amiloride-sensitive sodium channel (TC 1.A.6) family.</text>
</comment>
<keyword evidence="16" id="KW-1185">Reference proteome</keyword>
<keyword evidence="10" id="KW-0325">Glycoprotein</keyword>
<dbReference type="GO" id="GO:0005886">
    <property type="term" value="C:plasma membrane"/>
    <property type="evidence" value="ECO:0007669"/>
    <property type="project" value="TreeGrafter"/>
</dbReference>
<reference evidence="17" key="1">
    <citation type="submission" date="2022-11" db="UniProtKB">
        <authorList>
            <consortium name="WormBaseParasite"/>
        </authorList>
    </citation>
    <scope>IDENTIFICATION</scope>
</reference>
<comment type="subcellular location">
    <subcellularLocation>
        <location evidence="1">Membrane</location>
        <topology evidence="1">Multi-pass membrane protein</topology>
    </subcellularLocation>
</comment>
<evidence type="ECO:0000256" key="6">
    <source>
        <dbReference type="ARBA" id="ARBA00022989"/>
    </source>
</evidence>
<evidence type="ECO:0000256" key="7">
    <source>
        <dbReference type="ARBA" id="ARBA00023053"/>
    </source>
</evidence>
<keyword evidence="12 13" id="KW-0407">Ion channel</keyword>
<name>A0A914W9U7_9BILA</name>
<evidence type="ECO:0000256" key="5">
    <source>
        <dbReference type="ARBA" id="ARBA00022692"/>
    </source>
</evidence>
<evidence type="ECO:0000256" key="4">
    <source>
        <dbReference type="ARBA" id="ARBA00022461"/>
    </source>
</evidence>
<evidence type="ECO:0000256" key="11">
    <source>
        <dbReference type="ARBA" id="ARBA00023201"/>
    </source>
</evidence>
<protein>
    <submittedName>
        <fullName evidence="17">Uncharacterized protein</fullName>
    </submittedName>
</protein>
<dbReference type="Proteomes" id="UP000887566">
    <property type="component" value="Unplaced"/>
</dbReference>
<organism evidence="16 17">
    <name type="scientific">Plectus sambesii</name>
    <dbReference type="NCBI Taxonomy" id="2011161"/>
    <lineage>
        <taxon>Eukaryota</taxon>
        <taxon>Metazoa</taxon>
        <taxon>Ecdysozoa</taxon>
        <taxon>Nematoda</taxon>
        <taxon>Chromadorea</taxon>
        <taxon>Plectida</taxon>
        <taxon>Plectina</taxon>
        <taxon>Plectoidea</taxon>
        <taxon>Plectidae</taxon>
        <taxon>Plectus</taxon>
    </lineage>
</organism>
<evidence type="ECO:0000256" key="3">
    <source>
        <dbReference type="ARBA" id="ARBA00022448"/>
    </source>
</evidence>
<dbReference type="InterPro" id="IPR001873">
    <property type="entry name" value="ENaC"/>
</dbReference>
<keyword evidence="7" id="KW-0915">Sodium</keyword>
<evidence type="ECO:0000256" key="13">
    <source>
        <dbReference type="RuleBase" id="RU000679"/>
    </source>
</evidence>
<evidence type="ECO:0000313" key="16">
    <source>
        <dbReference type="Proteomes" id="UP000887566"/>
    </source>
</evidence>
<sequence>MNCYIDCDQMRSVKLCNCVAYVQNSSYRSCEIEELTNCSVYTSDWSKENGTESAEQQECYSTCKKPCYDRTVDTQIGVIKFPSEQQRDRLRAYLGSKNGKKMLLDDTIILEVYFRSLAITQTELYEVMNVEDFVSSFGGIIGLYVGMSFLTVFQAFDYLLMYKRVCKEAAKKKKGIEPSDLKSKKSMKHDESEFIDKPVMY</sequence>
<dbReference type="GO" id="GO:0015280">
    <property type="term" value="F:ligand-gated sodium channel activity"/>
    <property type="evidence" value="ECO:0007669"/>
    <property type="project" value="TreeGrafter"/>
</dbReference>
<dbReference type="Gene3D" id="1.10.287.770">
    <property type="entry name" value="YojJ-like"/>
    <property type="match status" value="1"/>
</dbReference>
<keyword evidence="5 13" id="KW-0812">Transmembrane</keyword>
<dbReference type="Pfam" id="PF00858">
    <property type="entry name" value="ASC"/>
    <property type="match status" value="1"/>
</dbReference>
<keyword evidence="11 13" id="KW-0739">Sodium transport</keyword>
<feature type="transmembrane region" description="Helical" evidence="15">
    <location>
        <begin position="137"/>
        <end position="162"/>
    </location>
</feature>
<evidence type="ECO:0000256" key="10">
    <source>
        <dbReference type="ARBA" id="ARBA00023180"/>
    </source>
</evidence>
<dbReference type="AlphaFoldDB" id="A0A914W9U7"/>
<dbReference type="PANTHER" id="PTHR11690">
    <property type="entry name" value="AMILORIDE-SENSITIVE SODIUM CHANNEL-RELATED"/>
    <property type="match status" value="1"/>
</dbReference>
<accession>A0A914W9U7</accession>